<proteinExistence type="inferred from homology"/>
<evidence type="ECO:0000313" key="6">
    <source>
        <dbReference type="Proteomes" id="UP000005666"/>
    </source>
</evidence>
<keyword evidence="3" id="KW-0560">Oxidoreductase</keyword>
<protein>
    <submittedName>
        <fullName evidence="5">Uncharacterized protein</fullName>
    </submittedName>
</protein>
<evidence type="ECO:0000256" key="1">
    <source>
        <dbReference type="ARBA" id="ARBA00006484"/>
    </source>
</evidence>
<dbReference type="OMA" id="TDMSEWT"/>
<dbReference type="KEGG" id="tpf:TPHA_0N01910"/>
<dbReference type="GeneID" id="11532125"/>
<gene>
    <name evidence="5" type="primary">TPHA0N01910</name>
    <name evidence="5" type="ordered locus">TPHA_0N01910</name>
</gene>
<dbReference type="FunFam" id="3.40.50.720:FF:000281">
    <property type="entry name" value="Uncharacterized oxidoreductase YIR035C"/>
    <property type="match status" value="1"/>
</dbReference>
<dbReference type="Pfam" id="PF00106">
    <property type="entry name" value="adh_short"/>
    <property type="match status" value="1"/>
</dbReference>
<dbReference type="Proteomes" id="UP000005666">
    <property type="component" value="Chromosome 14"/>
</dbReference>
<dbReference type="PROSITE" id="PS00061">
    <property type="entry name" value="ADH_SHORT"/>
    <property type="match status" value="1"/>
</dbReference>
<sequence length="257" mass="27774">MARKVILVTGVSRGIGKCIVSELLDVGEGSDVVVYGVARSEGPLIELKNKYGELFNYVVGDISEDSVLEELVEKIKEAYGYIDSIIANAGILEPVSNVNMIDGAAWKHLFDVNFFSIVSLVSKTIGLVSARKGTYVFVSSGASVKPYYGWGAYGASKAALNHFASTLANEESSIKCVAIAPGVVDTQMQVDIRGKYGPAGMTKDALKRFTDLYKNNQLLDSSVPAKLYANLASRGIPDNCNGLYLRYDDDKLKDFAD</sequence>
<dbReference type="RefSeq" id="XP_003688406.1">
    <property type="nucleotide sequence ID" value="XM_003688358.1"/>
</dbReference>
<dbReference type="OrthoDB" id="153074at2759"/>
<dbReference type="PANTHER" id="PTHR43008">
    <property type="entry name" value="BENZIL REDUCTASE"/>
    <property type="match status" value="1"/>
</dbReference>
<accession>G8C1E4</accession>
<reference evidence="5 6" key="1">
    <citation type="journal article" date="2011" name="Proc. Natl. Acad. Sci. U.S.A.">
        <title>Evolutionary erosion of yeast sex chromosomes by mating-type switching accidents.</title>
        <authorList>
            <person name="Gordon J.L."/>
            <person name="Armisen D."/>
            <person name="Proux-Wera E."/>
            <person name="Oheigeartaigh S.S."/>
            <person name="Byrne K.P."/>
            <person name="Wolfe K.H."/>
        </authorList>
    </citation>
    <scope>NUCLEOTIDE SEQUENCE [LARGE SCALE GENOMIC DNA]</scope>
    <source>
        <strain evidence="6">ATCC 24235 / CBS 4417 / NBRC 1672 / NRRL Y-8282 / UCD 70-5</strain>
    </source>
</reference>
<dbReference type="EMBL" id="HE612869">
    <property type="protein sequence ID" value="CCE65972.1"/>
    <property type="molecule type" value="Genomic_DNA"/>
</dbReference>
<dbReference type="SUPFAM" id="SSF51735">
    <property type="entry name" value="NAD(P)-binding Rossmann-fold domains"/>
    <property type="match status" value="1"/>
</dbReference>
<dbReference type="GO" id="GO:0050664">
    <property type="term" value="F:oxidoreductase activity, acting on NAD(P)H, oxygen as acceptor"/>
    <property type="evidence" value="ECO:0007669"/>
    <property type="project" value="TreeGrafter"/>
</dbReference>
<dbReference type="PRINTS" id="PR00081">
    <property type="entry name" value="GDHRDH"/>
</dbReference>
<dbReference type="InterPro" id="IPR002347">
    <property type="entry name" value="SDR_fam"/>
</dbReference>
<dbReference type="CDD" id="cd05367">
    <property type="entry name" value="SPR-like_SDR_c"/>
    <property type="match status" value="1"/>
</dbReference>
<dbReference type="STRING" id="1071381.G8C1E4"/>
<evidence type="ECO:0000256" key="3">
    <source>
        <dbReference type="ARBA" id="ARBA00023002"/>
    </source>
</evidence>
<dbReference type="eggNOG" id="KOG1204">
    <property type="taxonomic scope" value="Eukaryota"/>
</dbReference>
<organism evidence="5 6">
    <name type="scientific">Tetrapisispora phaffii (strain ATCC 24235 / CBS 4417 / NBRC 1672 / NRRL Y-8282 / UCD 70-5)</name>
    <name type="common">Yeast</name>
    <name type="synonym">Fabospora phaffii</name>
    <dbReference type="NCBI Taxonomy" id="1071381"/>
    <lineage>
        <taxon>Eukaryota</taxon>
        <taxon>Fungi</taxon>
        <taxon>Dikarya</taxon>
        <taxon>Ascomycota</taxon>
        <taxon>Saccharomycotina</taxon>
        <taxon>Saccharomycetes</taxon>
        <taxon>Saccharomycetales</taxon>
        <taxon>Saccharomycetaceae</taxon>
        <taxon>Tetrapisispora</taxon>
    </lineage>
</organism>
<evidence type="ECO:0000256" key="2">
    <source>
        <dbReference type="ARBA" id="ARBA00022857"/>
    </source>
</evidence>
<dbReference type="InterPro" id="IPR036291">
    <property type="entry name" value="NAD(P)-bd_dom_sf"/>
</dbReference>
<dbReference type="InterPro" id="IPR020904">
    <property type="entry name" value="Sc_DH/Rdtase_CS"/>
</dbReference>
<dbReference type="HOGENOM" id="CLU_010194_2_11_1"/>
<keyword evidence="6" id="KW-1185">Reference proteome</keyword>
<evidence type="ECO:0000256" key="4">
    <source>
        <dbReference type="RuleBase" id="RU000363"/>
    </source>
</evidence>
<name>G8C1E4_TETPH</name>
<dbReference type="Gene3D" id="3.40.50.720">
    <property type="entry name" value="NAD(P)-binding Rossmann-like Domain"/>
    <property type="match status" value="1"/>
</dbReference>
<keyword evidence="2" id="KW-0521">NADP</keyword>
<comment type="similarity">
    <text evidence="1 4">Belongs to the short-chain dehydrogenases/reductases (SDR) family.</text>
</comment>
<evidence type="ECO:0000313" key="5">
    <source>
        <dbReference type="EMBL" id="CCE65972.1"/>
    </source>
</evidence>
<dbReference type="PANTHER" id="PTHR43008:SF8">
    <property type="entry name" value="BENZIL REDUCTASE ((S)-BENZOIN FORMING) IRC24"/>
    <property type="match status" value="1"/>
</dbReference>
<dbReference type="AlphaFoldDB" id="G8C1E4"/>
<dbReference type="PRINTS" id="PR00080">
    <property type="entry name" value="SDRFAMILY"/>
</dbReference>